<sequence>MNNVNTEGCALIETDKDHLTLTTDDGKDLLCSIVGIFRTPEQSYIVLIPEDGSTQGKGYLMRFALTDDGMPDLAAIEDDAEYTKASDIFLSLTGRIHIEEE</sequence>
<reference evidence="1 2" key="1">
    <citation type="submission" date="2010-08" db="EMBL/GenBank/DDBJ databases">
        <authorList>
            <consortium name="US DOE Joint Genome Institute (JGI-PGF)"/>
            <person name="Lucas S."/>
            <person name="Copeland A."/>
            <person name="Lapidus A."/>
            <person name="Cheng J.-F."/>
            <person name="Bruce D."/>
            <person name="Goodwin L."/>
            <person name="Pitluck S."/>
            <person name="Land M.L."/>
            <person name="Hauser L."/>
            <person name="Chang Y.-J."/>
            <person name="Anderson I.J."/>
            <person name="Johnson E."/>
            <person name="Mulhopadhyay B."/>
            <person name="Kyrpides N."/>
            <person name="Woyke T.J."/>
        </authorList>
    </citation>
    <scope>NUCLEOTIDE SEQUENCE [LARGE SCALE GENOMIC DNA]</scope>
    <source>
        <strain evidence="1 2">6</strain>
    </source>
</reference>
<proteinExistence type="predicted"/>
<dbReference type="HOGENOM" id="CLU_146610_0_1_9"/>
<protein>
    <recommendedName>
        <fullName evidence="3">DUF1292 domain-containing protein</fullName>
    </recommendedName>
</protein>
<accession>I5AW40</accession>
<name>I5AW40_EUBC6</name>
<dbReference type="STRING" id="633697.EubceDRAFT1_2262"/>
<organism evidence="1 2">
    <name type="scientific">Eubacterium cellulosolvens (strain ATCC 43171 / JCM 9499 / 6)</name>
    <name type="common">Cillobacterium cellulosolvens</name>
    <dbReference type="NCBI Taxonomy" id="633697"/>
    <lineage>
        <taxon>Bacteria</taxon>
        <taxon>Bacillati</taxon>
        <taxon>Bacillota</taxon>
        <taxon>Clostridia</taxon>
        <taxon>Eubacteriales</taxon>
        <taxon>Eubacteriaceae</taxon>
        <taxon>Eubacterium</taxon>
    </lineage>
</organism>
<gene>
    <name evidence="1" type="ORF">EubceDRAFT1_2262</name>
</gene>
<dbReference type="InterPro" id="IPR009711">
    <property type="entry name" value="UPF0473"/>
</dbReference>
<evidence type="ECO:0000313" key="1">
    <source>
        <dbReference type="EMBL" id="EIM58013.1"/>
    </source>
</evidence>
<evidence type="ECO:0008006" key="3">
    <source>
        <dbReference type="Google" id="ProtNLM"/>
    </source>
</evidence>
<dbReference type="eggNOG" id="ENOG5032YNK">
    <property type="taxonomic scope" value="Bacteria"/>
</dbReference>
<keyword evidence="2" id="KW-1185">Reference proteome</keyword>
<dbReference type="Pfam" id="PF06949">
    <property type="entry name" value="DUF1292"/>
    <property type="match status" value="1"/>
</dbReference>
<dbReference type="AlphaFoldDB" id="I5AW40"/>
<evidence type="ECO:0000313" key="2">
    <source>
        <dbReference type="Proteomes" id="UP000005753"/>
    </source>
</evidence>
<dbReference type="EMBL" id="CM001487">
    <property type="protein sequence ID" value="EIM58013.1"/>
    <property type="molecule type" value="Genomic_DNA"/>
</dbReference>
<reference evidence="1 2" key="2">
    <citation type="submission" date="2012-02" db="EMBL/GenBank/DDBJ databases">
        <title>Improved High-Quality Draft sequence of Eubacterium cellulosolvens 6.</title>
        <authorList>
            <consortium name="US DOE Joint Genome Institute"/>
            <person name="Lucas S."/>
            <person name="Han J."/>
            <person name="Lapidus A."/>
            <person name="Cheng J.-F."/>
            <person name="Goodwin L."/>
            <person name="Pitluck S."/>
            <person name="Peters L."/>
            <person name="Mikhailova N."/>
            <person name="Gu W."/>
            <person name="Detter J.C."/>
            <person name="Han C."/>
            <person name="Tapia R."/>
            <person name="Land M."/>
            <person name="Hauser L."/>
            <person name="Kyrpides N."/>
            <person name="Ivanova N."/>
            <person name="Pagani I."/>
            <person name="Johnson E."/>
            <person name="Mukhopadhyay B."/>
            <person name="Anderson I."/>
            <person name="Woyke T."/>
        </authorList>
    </citation>
    <scope>NUCLEOTIDE SEQUENCE [LARGE SCALE GENOMIC DNA]</scope>
    <source>
        <strain evidence="1 2">6</strain>
    </source>
</reference>
<dbReference type="Proteomes" id="UP000005753">
    <property type="component" value="Chromosome"/>
</dbReference>